<feature type="domain" description="Primosomal DnaI N-terminal" evidence="2">
    <location>
        <begin position="1"/>
        <end position="93"/>
    </location>
</feature>
<name>A0AAJ1Q7B6_9LACT</name>
<protein>
    <submittedName>
        <fullName evidence="3">Primosomal protein DnaI</fullName>
    </submittedName>
</protein>
<dbReference type="NCBIfam" id="NF006505">
    <property type="entry name" value="PRK08939.1"/>
    <property type="match status" value="1"/>
</dbReference>
<evidence type="ECO:0000259" key="1">
    <source>
        <dbReference type="Pfam" id="PF01695"/>
    </source>
</evidence>
<dbReference type="GO" id="GO:0006260">
    <property type="term" value="P:DNA replication"/>
    <property type="evidence" value="ECO:0007669"/>
    <property type="project" value="TreeGrafter"/>
</dbReference>
<dbReference type="Pfam" id="PF01695">
    <property type="entry name" value="IstB_IS21"/>
    <property type="match status" value="1"/>
</dbReference>
<dbReference type="Pfam" id="PF07319">
    <property type="entry name" value="DnaI_N"/>
    <property type="match status" value="1"/>
</dbReference>
<accession>A0AAJ1Q7B6</accession>
<reference evidence="3" key="1">
    <citation type="submission" date="2023-05" db="EMBL/GenBank/DDBJ databases">
        <title>Cataloging the Phylogenetic Diversity of Human Bladder Bacteria.</title>
        <authorList>
            <person name="Du J."/>
        </authorList>
    </citation>
    <scope>NUCLEOTIDE SEQUENCE</scope>
    <source>
        <strain evidence="3">UMB1231</strain>
    </source>
</reference>
<dbReference type="Gene3D" id="3.40.50.300">
    <property type="entry name" value="P-loop containing nucleotide triphosphate hydrolases"/>
    <property type="match status" value="1"/>
</dbReference>
<dbReference type="InterPro" id="IPR009928">
    <property type="entry name" value="DnaI_N"/>
</dbReference>
<dbReference type="SUPFAM" id="SSF52540">
    <property type="entry name" value="P-loop containing nucleoside triphosphate hydrolases"/>
    <property type="match status" value="1"/>
</dbReference>
<evidence type="ECO:0000313" key="3">
    <source>
        <dbReference type="EMBL" id="MDK7187871.1"/>
    </source>
</evidence>
<proteinExistence type="predicted"/>
<gene>
    <name evidence="3" type="primary">dnaI</name>
    <name evidence="3" type="ORF">QP433_07745</name>
</gene>
<dbReference type="AlphaFoldDB" id="A0AAJ1Q7B6"/>
<dbReference type="PANTHER" id="PTHR30050">
    <property type="entry name" value="CHROMOSOMAL REPLICATION INITIATOR PROTEIN DNAA"/>
    <property type="match status" value="1"/>
</dbReference>
<dbReference type="GO" id="GO:0005524">
    <property type="term" value="F:ATP binding"/>
    <property type="evidence" value="ECO:0007669"/>
    <property type="project" value="InterPro"/>
</dbReference>
<dbReference type="RefSeq" id="WP_285066305.1">
    <property type="nucleotide sequence ID" value="NZ_JASOOE010000016.1"/>
</dbReference>
<dbReference type="Proteomes" id="UP001229251">
    <property type="component" value="Unassembled WGS sequence"/>
</dbReference>
<dbReference type="EMBL" id="JASOOE010000016">
    <property type="protein sequence ID" value="MDK7187871.1"/>
    <property type="molecule type" value="Genomic_DNA"/>
</dbReference>
<dbReference type="InterPro" id="IPR002611">
    <property type="entry name" value="IstB_ATP-bd"/>
</dbReference>
<dbReference type="PANTHER" id="PTHR30050:SF8">
    <property type="entry name" value="PRIMOSOMAL PROTEIN DNAI"/>
    <property type="match status" value="1"/>
</dbReference>
<dbReference type="InterPro" id="IPR027417">
    <property type="entry name" value="P-loop_NTPase"/>
</dbReference>
<comment type="caution">
    <text evidence="3">The sequence shown here is derived from an EMBL/GenBank/DDBJ whole genome shotgun (WGS) entry which is preliminary data.</text>
</comment>
<evidence type="ECO:0000259" key="2">
    <source>
        <dbReference type="Pfam" id="PF07319"/>
    </source>
</evidence>
<dbReference type="CDD" id="cd00009">
    <property type="entry name" value="AAA"/>
    <property type="match status" value="1"/>
</dbReference>
<feature type="domain" description="IstB-like ATP-binding" evidence="1">
    <location>
        <begin position="157"/>
        <end position="307"/>
    </location>
</feature>
<sequence length="310" mass="35385">MQNIGQVMDQVLKRLPQAGSSQAIFQSLLSFEPIQRFLNEHPEETTTQMIVNSLSKLNEYKLECEALAAGKPGQNPGFQPKLFLNAGYIDITYEPTRAYQERQSQLYKKSLIDNRMMSRDVQEASLDKYDINSPQRRLVLEAVTDFLGQVQDDMHLARGMYLTGPFGVGKTYLLGALANALVYLNIDVTMVHYPTLTNEMKALIKSNNGVYNELKKLQRVSVLILDDVGAESNSAWLRDDILSVILESRMKESLPTFFTSNFSMDELEQHLASTREADEPVKAKRLMQRVRYLAKEFYLDGENRRLQGRD</sequence>
<organism evidence="3 4">
    <name type="scientific">Facklamia hominis</name>
    <dbReference type="NCBI Taxonomy" id="178214"/>
    <lineage>
        <taxon>Bacteria</taxon>
        <taxon>Bacillati</taxon>
        <taxon>Bacillota</taxon>
        <taxon>Bacilli</taxon>
        <taxon>Lactobacillales</taxon>
        <taxon>Aerococcaceae</taxon>
        <taxon>Facklamia</taxon>
    </lineage>
</organism>
<evidence type="ECO:0000313" key="4">
    <source>
        <dbReference type="Proteomes" id="UP001229251"/>
    </source>
</evidence>